<dbReference type="EMBL" id="CT573071">
    <property type="protein sequence ID" value="CAJ74130.1"/>
    <property type="molecule type" value="Genomic_DNA"/>
</dbReference>
<dbReference type="GO" id="GO:0006152">
    <property type="term" value="P:purine nucleoside catabolic process"/>
    <property type="evidence" value="ECO:0007669"/>
    <property type="project" value="TreeGrafter"/>
</dbReference>
<gene>
    <name evidence="2" type="primary">guaD</name>
    <name evidence="2" type="ORF">kuste3369</name>
</gene>
<dbReference type="AlphaFoldDB" id="Q1Q289"/>
<proteinExistence type="predicted"/>
<reference evidence="2" key="1">
    <citation type="journal article" date="2006" name="Nature">
        <title>Deciphering the evolution and metabolism of an anammox bacterium from a community genome.</title>
        <authorList>
            <person name="Strous M."/>
            <person name="Pelletier E."/>
            <person name="Mangenot S."/>
            <person name="Rattei T."/>
            <person name="Lehner A."/>
            <person name="Taylor M.W."/>
            <person name="Horn M."/>
            <person name="Daims H."/>
            <person name="Bartol-Mavel D."/>
            <person name="Wincker P."/>
            <person name="Barbe V."/>
            <person name="Fonknechten N."/>
            <person name="Vallenet D."/>
            <person name="Segurens B."/>
            <person name="Schenowitz-Truong C."/>
            <person name="Medigue C."/>
            <person name="Collingro A."/>
            <person name="Snel B."/>
            <person name="Dutilh B.E."/>
            <person name="OpDenCamp H.J.M."/>
            <person name="vanDerDrift C."/>
            <person name="Cirpus I."/>
            <person name="vanDePas-Schoonen K.T."/>
            <person name="Harhangi H.R."/>
            <person name="vanNiftrik L."/>
            <person name="Schmid M."/>
            <person name="Keltjens J."/>
            <person name="vanDeVossenberg J."/>
            <person name="Kartal B."/>
            <person name="Meier H."/>
            <person name="Frishman D."/>
            <person name="Huynen M.A."/>
            <person name="Mewes H."/>
            <person name="Weissenbach J."/>
            <person name="Jetten M.S.M."/>
            <person name="Wagner M."/>
            <person name="LePaslier D."/>
        </authorList>
    </citation>
    <scope>NUCLEOTIDE SEQUENCE</scope>
</reference>
<dbReference type="Gene3D" id="3.40.140.10">
    <property type="entry name" value="Cytidine Deaminase, domain 2"/>
    <property type="match status" value="1"/>
</dbReference>
<dbReference type="InterPro" id="IPR016193">
    <property type="entry name" value="Cytidine_deaminase-like"/>
</dbReference>
<feature type="domain" description="CMP/dCMP-type deaminase" evidence="1">
    <location>
        <begin position="27"/>
        <end position="140"/>
    </location>
</feature>
<dbReference type="PANTHER" id="PTHR11079">
    <property type="entry name" value="CYTOSINE DEAMINASE FAMILY MEMBER"/>
    <property type="match status" value="1"/>
</dbReference>
<dbReference type="GO" id="GO:0008892">
    <property type="term" value="F:guanine deaminase activity"/>
    <property type="evidence" value="ECO:0007669"/>
    <property type="project" value="UniProtKB-EC"/>
</dbReference>
<dbReference type="InterPro" id="IPR002125">
    <property type="entry name" value="CMP_dCMP_dom"/>
</dbReference>
<dbReference type="CDD" id="cd01285">
    <property type="entry name" value="nucleoside_deaminase"/>
    <property type="match status" value="1"/>
</dbReference>
<dbReference type="PROSITE" id="PS51747">
    <property type="entry name" value="CYT_DCMP_DEAMINASES_2"/>
    <property type="match status" value="1"/>
</dbReference>
<protein>
    <submittedName>
        <fullName evidence="2">Similar to guanine deaminase</fullName>
        <ecNumber evidence="2">3.5.4.3</ecNumber>
    </submittedName>
</protein>
<dbReference type="EC" id="3.5.4.3" evidence="2"/>
<reference evidence="2" key="2">
    <citation type="submission" date="2006-01" db="EMBL/GenBank/DDBJ databases">
        <authorList>
            <person name="Genoscope"/>
        </authorList>
    </citation>
    <scope>NUCLEOTIDE SEQUENCE</scope>
</reference>
<dbReference type="GO" id="GO:0047974">
    <property type="term" value="F:guanosine deaminase activity"/>
    <property type="evidence" value="ECO:0007669"/>
    <property type="project" value="TreeGrafter"/>
</dbReference>
<keyword evidence="2" id="KW-0378">Hydrolase</keyword>
<organism evidence="2">
    <name type="scientific">Kuenenia stuttgartiensis</name>
    <dbReference type="NCBI Taxonomy" id="174633"/>
    <lineage>
        <taxon>Bacteria</taxon>
        <taxon>Pseudomonadati</taxon>
        <taxon>Planctomycetota</taxon>
        <taxon>Candidatus Brocadiia</taxon>
        <taxon>Candidatus Brocadiales</taxon>
        <taxon>Candidatus Brocadiaceae</taxon>
        <taxon>Candidatus Kuenenia</taxon>
    </lineage>
</organism>
<dbReference type="Pfam" id="PF00383">
    <property type="entry name" value="dCMP_cyt_deam_1"/>
    <property type="match status" value="1"/>
</dbReference>
<dbReference type="PANTHER" id="PTHR11079:SF161">
    <property type="entry name" value="CMP_DCMP-TYPE DEAMINASE DOMAIN-CONTAINING PROTEIN"/>
    <property type="match status" value="1"/>
</dbReference>
<evidence type="ECO:0000259" key="1">
    <source>
        <dbReference type="PROSITE" id="PS51747"/>
    </source>
</evidence>
<sequence>MPDCRILCTMRRNSIREEELLTIMKETTCEKWMRLAINKAKEGILDGQTPFGACIIKNNRLISCVHNHVWKNTDITAHAEIIAIREACKILNTVDLSGCTIYSTCEPCPMCFSACHWARIAKIVYGASIKDALAIGFNELSISNEAMKKNGGSPVEIKGNVLPKENIALFALWLKQQNRRIY</sequence>
<accession>Q1Q289</accession>
<dbReference type="SUPFAM" id="SSF53927">
    <property type="entry name" value="Cytidine deaminase-like"/>
    <property type="match status" value="1"/>
</dbReference>
<evidence type="ECO:0000313" key="2">
    <source>
        <dbReference type="EMBL" id="CAJ74130.1"/>
    </source>
</evidence>
<name>Q1Q289_KUEST</name>